<comment type="caution">
    <text evidence="1">The sequence shown here is derived from an EMBL/GenBank/DDBJ whole genome shotgun (WGS) entry which is preliminary data.</text>
</comment>
<protein>
    <submittedName>
        <fullName evidence="1">Uncharacterized protein</fullName>
    </submittedName>
</protein>
<keyword evidence="2" id="KW-1185">Reference proteome</keyword>
<evidence type="ECO:0000313" key="1">
    <source>
        <dbReference type="EMBL" id="GMA86778.1"/>
    </source>
</evidence>
<evidence type="ECO:0000313" key="2">
    <source>
        <dbReference type="Proteomes" id="UP001157017"/>
    </source>
</evidence>
<organism evidence="1 2">
    <name type="scientific">Angustibacter aerolatus</name>
    <dbReference type="NCBI Taxonomy" id="1162965"/>
    <lineage>
        <taxon>Bacteria</taxon>
        <taxon>Bacillati</taxon>
        <taxon>Actinomycetota</taxon>
        <taxon>Actinomycetes</taxon>
        <taxon>Kineosporiales</taxon>
        <taxon>Kineosporiaceae</taxon>
    </lineage>
</organism>
<sequence>MPFGTSDWLITSVRPPASSHFFQAYCGWSIGMCANQGSSHVAQVGAVSAKTEAQSSLPAEHPPEPAAAW</sequence>
<dbReference type="EMBL" id="BSUZ01000001">
    <property type="protein sequence ID" value="GMA86778.1"/>
    <property type="molecule type" value="Genomic_DNA"/>
</dbReference>
<name>A0ABQ6JH97_9ACTN</name>
<dbReference type="Proteomes" id="UP001157017">
    <property type="component" value="Unassembled WGS sequence"/>
</dbReference>
<reference evidence="2" key="1">
    <citation type="journal article" date="2019" name="Int. J. Syst. Evol. Microbiol.">
        <title>The Global Catalogue of Microorganisms (GCM) 10K type strain sequencing project: providing services to taxonomists for standard genome sequencing and annotation.</title>
        <authorList>
            <consortium name="The Broad Institute Genomics Platform"/>
            <consortium name="The Broad Institute Genome Sequencing Center for Infectious Disease"/>
            <person name="Wu L."/>
            <person name="Ma J."/>
        </authorList>
    </citation>
    <scope>NUCLEOTIDE SEQUENCE [LARGE SCALE GENOMIC DNA]</scope>
    <source>
        <strain evidence="2">NBRC 108730</strain>
    </source>
</reference>
<gene>
    <name evidence="1" type="ORF">GCM10025868_20280</name>
</gene>
<proteinExistence type="predicted"/>
<accession>A0ABQ6JH97</accession>